<evidence type="ECO:0000256" key="5">
    <source>
        <dbReference type="ARBA" id="ARBA00022801"/>
    </source>
</evidence>
<evidence type="ECO:0000256" key="6">
    <source>
        <dbReference type="ARBA" id="ARBA00023145"/>
    </source>
</evidence>
<dbReference type="EC" id="3.4.19.13" evidence="9"/>
<keyword evidence="9" id="KW-0317">Glutathione biosynthesis</keyword>
<comment type="catalytic activity">
    <reaction evidence="2 9">
        <text>glutathione + H2O = L-cysteinylglycine + L-glutamate</text>
        <dbReference type="Rhea" id="RHEA:28807"/>
        <dbReference type="ChEBI" id="CHEBI:15377"/>
        <dbReference type="ChEBI" id="CHEBI:29985"/>
        <dbReference type="ChEBI" id="CHEBI:57925"/>
        <dbReference type="ChEBI" id="CHEBI:61694"/>
        <dbReference type="EC" id="3.4.19.13"/>
    </reaction>
</comment>
<evidence type="ECO:0000256" key="10">
    <source>
        <dbReference type="SAM" id="SignalP"/>
    </source>
</evidence>
<comment type="catalytic activity">
    <reaction evidence="8 9">
        <text>an N-terminal (5-L-glutamyl)-[peptide] + an alpha-amino acid = 5-L-glutamyl amino acid + an N-terminal L-alpha-aminoacyl-[peptide]</text>
        <dbReference type="Rhea" id="RHEA:23904"/>
        <dbReference type="Rhea" id="RHEA-COMP:9780"/>
        <dbReference type="Rhea" id="RHEA-COMP:9795"/>
        <dbReference type="ChEBI" id="CHEBI:77644"/>
        <dbReference type="ChEBI" id="CHEBI:78597"/>
        <dbReference type="ChEBI" id="CHEBI:78599"/>
        <dbReference type="ChEBI" id="CHEBI:78608"/>
        <dbReference type="EC" id="2.3.2.2"/>
    </reaction>
</comment>
<feature type="chain" id="PRO_5047174934" description="Glutathione hydrolase proenzyme" evidence="10">
    <location>
        <begin position="22"/>
        <end position="597"/>
    </location>
</feature>
<protein>
    <recommendedName>
        <fullName evidence="9">Glutathione hydrolase proenzyme</fullName>
        <ecNumber evidence="9">2.3.2.2</ecNumber>
        <ecNumber evidence="9">3.4.19.13</ecNumber>
    </recommendedName>
    <component>
        <recommendedName>
            <fullName evidence="9">Glutathione hydrolase large chain</fullName>
        </recommendedName>
    </component>
    <component>
        <recommendedName>
            <fullName evidence="9">Glutathione hydrolase small chain</fullName>
        </recommendedName>
    </component>
</protein>
<dbReference type="Gene3D" id="3.60.20.40">
    <property type="match status" value="1"/>
</dbReference>
<evidence type="ECO:0000313" key="11">
    <source>
        <dbReference type="EMBL" id="MCL1629296.1"/>
    </source>
</evidence>
<evidence type="ECO:0000256" key="7">
    <source>
        <dbReference type="ARBA" id="ARBA00023315"/>
    </source>
</evidence>
<dbReference type="PRINTS" id="PR01210">
    <property type="entry name" value="GGTRANSPTASE"/>
</dbReference>
<comment type="subunit">
    <text evidence="9">This enzyme consists of two polypeptide chains, which are synthesized in precursor form from a single polypeptide.</text>
</comment>
<dbReference type="SUPFAM" id="SSF56235">
    <property type="entry name" value="N-terminal nucleophile aminohydrolases (Ntn hydrolases)"/>
    <property type="match status" value="1"/>
</dbReference>
<evidence type="ECO:0000256" key="8">
    <source>
        <dbReference type="ARBA" id="ARBA00047417"/>
    </source>
</evidence>
<dbReference type="PANTHER" id="PTHR43199:SF1">
    <property type="entry name" value="GLUTATHIONE HYDROLASE PROENZYME"/>
    <property type="match status" value="1"/>
</dbReference>
<evidence type="ECO:0000256" key="2">
    <source>
        <dbReference type="ARBA" id="ARBA00001089"/>
    </source>
</evidence>
<dbReference type="NCBIfam" id="TIGR00066">
    <property type="entry name" value="g_glut_trans"/>
    <property type="match status" value="1"/>
</dbReference>
<keyword evidence="5 9" id="KW-0378">Hydrolase</keyword>
<name>A0ABT0M372_9RHOB</name>
<reference evidence="11 12" key="1">
    <citation type="submission" date="2022-05" db="EMBL/GenBank/DDBJ databases">
        <title>Seasonal and diel survey of microbial diversity of the Tyrrhenian coast.</title>
        <authorList>
            <person name="Gattoni G."/>
            <person name="Corral P."/>
        </authorList>
    </citation>
    <scope>NUCLEOTIDE SEQUENCE [LARGE SCALE GENOMIC DNA]</scope>
    <source>
        <strain evidence="11 12">V10</strain>
    </source>
</reference>
<evidence type="ECO:0000313" key="12">
    <source>
        <dbReference type="Proteomes" id="UP001202550"/>
    </source>
</evidence>
<proteinExistence type="inferred from homology"/>
<evidence type="ECO:0000256" key="9">
    <source>
        <dbReference type="RuleBase" id="RU368036"/>
    </source>
</evidence>
<keyword evidence="4 9" id="KW-0808">Transferase</keyword>
<gene>
    <name evidence="11" type="primary">ggt</name>
    <name evidence="11" type="ORF">M3N55_11180</name>
</gene>
<dbReference type="EMBL" id="JALZWP010000010">
    <property type="protein sequence ID" value="MCL1629296.1"/>
    <property type="molecule type" value="Genomic_DNA"/>
</dbReference>
<keyword evidence="12" id="KW-1185">Reference proteome</keyword>
<comment type="PTM">
    <text evidence="9">Cleaved by autocatalysis into a large and a small subunit.</text>
</comment>
<keyword evidence="6 9" id="KW-0865">Zymogen</keyword>
<organism evidence="11 12">
    <name type="scientific">Roseinatronobacter domitianus</name>
    <dbReference type="NCBI Taxonomy" id="2940293"/>
    <lineage>
        <taxon>Bacteria</taxon>
        <taxon>Pseudomonadati</taxon>
        <taxon>Pseudomonadota</taxon>
        <taxon>Alphaproteobacteria</taxon>
        <taxon>Rhodobacterales</taxon>
        <taxon>Paracoccaceae</taxon>
        <taxon>Roseinatronobacter</taxon>
    </lineage>
</organism>
<keyword evidence="10" id="KW-0732">Signal</keyword>
<accession>A0ABT0M372</accession>
<comment type="similarity">
    <text evidence="3 9">Belongs to the gamma-glutamyltransferase family.</text>
</comment>
<comment type="catalytic activity">
    <reaction evidence="1 9">
        <text>an S-substituted glutathione + H2O = an S-substituted L-cysteinylglycine + L-glutamate</text>
        <dbReference type="Rhea" id="RHEA:59468"/>
        <dbReference type="ChEBI" id="CHEBI:15377"/>
        <dbReference type="ChEBI" id="CHEBI:29985"/>
        <dbReference type="ChEBI" id="CHEBI:90779"/>
        <dbReference type="ChEBI" id="CHEBI:143103"/>
        <dbReference type="EC" id="3.4.19.13"/>
    </reaction>
</comment>
<dbReference type="InterPro" id="IPR043138">
    <property type="entry name" value="GGT_lsub"/>
</dbReference>
<evidence type="ECO:0000256" key="1">
    <source>
        <dbReference type="ARBA" id="ARBA00001049"/>
    </source>
</evidence>
<comment type="caution">
    <text evidence="11">The sequence shown here is derived from an EMBL/GenBank/DDBJ whole genome shotgun (WGS) entry which is preliminary data.</text>
</comment>
<comment type="pathway">
    <text evidence="9">Sulfur metabolism; glutathione metabolism.</text>
</comment>
<dbReference type="InterPro" id="IPR051792">
    <property type="entry name" value="GGT_bact"/>
</dbReference>
<sequence length="597" mass="62430">MTRHFLTPTLAAVLLAAPAFAQQASDTVAPEIATDVAAAFPGLSEAGRAALAAKSAGESVIAQDWMVAAAHPMAVQAGAKVLNAGGTAADAMVAVQAVLGLVEPQSSGLGGGAFLVWYDAATGDITTLDGRETAPLAADPRYFQDDSGEPLDFRTAVVSGQSVGTPGTPRLMEDAHRRWGRANWAGLFTDAIALAQAGFTVSPRMADSVAGAAETLAAFPETAAYFLPGGAPLAAGDTLVNAEYADTLRQIAAHGAQVFYTGDIAADIVAATRTDTLPGLLSLEDMARYRVIERPAVCYTYRARDVCGMGPPSSGAVAVSQILGMLENFDMSAMDPQAPETRRLMADATRLAFADRGRYLADSDFVPVPVKGLTDRAYLAGRAELLRGEDALPEVAPGDPAWDHAILWGNDTGVERPATSHISIVDRDGNVLSMTTTIESGFGSRLFTRGFLLNNELTDFSFRTHANGYPIANRVEPGKRPRSSMSPTIVLQDGAPVLAIGSPGGATIIGYTAQAIIAHLDWGMDVQDAVSMPHLVNSFGTYALEQDTWAADLEAPLQELGYQTRVTAMTSGLQAIAIGDGLRGGADPRREGIALGQ</sequence>
<dbReference type="InterPro" id="IPR000101">
    <property type="entry name" value="GGT_peptidase"/>
</dbReference>
<dbReference type="Gene3D" id="1.10.246.130">
    <property type="match status" value="1"/>
</dbReference>
<keyword evidence="7 9" id="KW-0012">Acyltransferase</keyword>
<dbReference type="InterPro" id="IPR029055">
    <property type="entry name" value="Ntn_hydrolases_N"/>
</dbReference>
<dbReference type="EC" id="2.3.2.2" evidence="9"/>
<dbReference type="Proteomes" id="UP001202550">
    <property type="component" value="Unassembled WGS sequence"/>
</dbReference>
<dbReference type="GO" id="GO:0103068">
    <property type="term" value="F:leukotriene C4 gamma-glutamyl transferase activity"/>
    <property type="evidence" value="ECO:0007669"/>
    <property type="project" value="UniProtKB-EC"/>
</dbReference>
<feature type="signal peptide" evidence="10">
    <location>
        <begin position="1"/>
        <end position="21"/>
    </location>
</feature>
<dbReference type="PANTHER" id="PTHR43199">
    <property type="entry name" value="GLUTATHIONE HYDROLASE"/>
    <property type="match status" value="1"/>
</dbReference>
<evidence type="ECO:0000256" key="3">
    <source>
        <dbReference type="ARBA" id="ARBA00009381"/>
    </source>
</evidence>
<dbReference type="RefSeq" id="WP_249058908.1">
    <property type="nucleotide sequence ID" value="NZ_JALZWP010000010.1"/>
</dbReference>
<dbReference type="Pfam" id="PF01019">
    <property type="entry name" value="G_glu_transpept"/>
    <property type="match status" value="1"/>
</dbReference>
<evidence type="ECO:0000256" key="4">
    <source>
        <dbReference type="ARBA" id="ARBA00022679"/>
    </source>
</evidence>
<dbReference type="InterPro" id="IPR043137">
    <property type="entry name" value="GGT_ssub_C"/>
</dbReference>